<gene>
    <name evidence="5" type="ORF">SAMN05192557_0877</name>
</gene>
<dbReference type="PROSITE" id="PS50949">
    <property type="entry name" value="HTH_GNTR"/>
    <property type="match status" value="1"/>
</dbReference>
<dbReference type="GO" id="GO:0003700">
    <property type="term" value="F:DNA-binding transcription factor activity"/>
    <property type="evidence" value="ECO:0007669"/>
    <property type="project" value="InterPro"/>
</dbReference>
<dbReference type="InterPro" id="IPR036388">
    <property type="entry name" value="WH-like_DNA-bd_sf"/>
</dbReference>
<dbReference type="PANTHER" id="PTHR38445:SF10">
    <property type="entry name" value="GNTR-FAMILY TRANSCRIPTIONAL REGULATOR"/>
    <property type="match status" value="1"/>
</dbReference>
<reference evidence="5 6" key="1">
    <citation type="submission" date="2016-10" db="EMBL/GenBank/DDBJ databases">
        <authorList>
            <person name="Varghese N."/>
            <person name="Submissions S."/>
        </authorList>
    </citation>
    <scope>NUCLEOTIDE SEQUENCE [LARGE SCALE GENOMIC DNA]</scope>
    <source>
        <strain evidence="5 6">IBRC-M10081</strain>
    </source>
</reference>
<dbReference type="CDD" id="cd07377">
    <property type="entry name" value="WHTH_GntR"/>
    <property type="match status" value="1"/>
</dbReference>
<dbReference type="AlphaFoldDB" id="A0A662Z4L6"/>
<evidence type="ECO:0000256" key="1">
    <source>
        <dbReference type="ARBA" id="ARBA00023015"/>
    </source>
</evidence>
<protein>
    <submittedName>
        <fullName evidence="5">Transcriptional regulator, GntR family</fullName>
    </submittedName>
</protein>
<name>A0A662Z4L6_9STAP</name>
<dbReference type="Proteomes" id="UP000243605">
    <property type="component" value="Unassembled WGS sequence"/>
</dbReference>
<evidence type="ECO:0000259" key="4">
    <source>
        <dbReference type="PROSITE" id="PS50949"/>
    </source>
</evidence>
<sequence length="129" mass="15131">MNGMLNERKPIYEQIKDWISDQIIDKSLRPHDRVPSTNEMVTFFKVNHLTVSKGVNQLVDQGAIYKKRGVGMFVADGARETLIAERKKKFKEDYVKPMVNEMYVLGLKEKELNQLIERVKEDEYGQRRV</sequence>
<evidence type="ECO:0000256" key="2">
    <source>
        <dbReference type="ARBA" id="ARBA00023125"/>
    </source>
</evidence>
<dbReference type="Pfam" id="PF00392">
    <property type="entry name" value="GntR"/>
    <property type="match status" value="1"/>
</dbReference>
<keyword evidence="1" id="KW-0805">Transcription regulation</keyword>
<dbReference type="EMBL" id="FOIT01000002">
    <property type="protein sequence ID" value="SEV93670.1"/>
    <property type="molecule type" value="Genomic_DNA"/>
</dbReference>
<keyword evidence="6" id="KW-1185">Reference proteome</keyword>
<dbReference type="OrthoDB" id="162505at2"/>
<dbReference type="InterPro" id="IPR036390">
    <property type="entry name" value="WH_DNA-bd_sf"/>
</dbReference>
<proteinExistence type="predicted"/>
<keyword evidence="3" id="KW-0804">Transcription</keyword>
<dbReference type="SMART" id="SM00345">
    <property type="entry name" value="HTH_GNTR"/>
    <property type="match status" value="1"/>
</dbReference>
<evidence type="ECO:0000313" key="5">
    <source>
        <dbReference type="EMBL" id="SEV93670.1"/>
    </source>
</evidence>
<dbReference type="PANTHER" id="PTHR38445">
    <property type="entry name" value="HTH-TYPE TRANSCRIPTIONAL REPRESSOR YTRA"/>
    <property type="match status" value="1"/>
</dbReference>
<dbReference type="Gene3D" id="1.10.10.10">
    <property type="entry name" value="Winged helix-like DNA-binding domain superfamily/Winged helix DNA-binding domain"/>
    <property type="match status" value="1"/>
</dbReference>
<evidence type="ECO:0000313" key="6">
    <source>
        <dbReference type="Proteomes" id="UP000243605"/>
    </source>
</evidence>
<dbReference type="InterPro" id="IPR000524">
    <property type="entry name" value="Tscrpt_reg_HTH_GntR"/>
</dbReference>
<organism evidence="5 6">
    <name type="scientific">Aliicoccus persicus</name>
    <dbReference type="NCBI Taxonomy" id="930138"/>
    <lineage>
        <taxon>Bacteria</taxon>
        <taxon>Bacillati</taxon>
        <taxon>Bacillota</taxon>
        <taxon>Bacilli</taxon>
        <taxon>Bacillales</taxon>
        <taxon>Staphylococcaceae</taxon>
        <taxon>Aliicoccus</taxon>
    </lineage>
</organism>
<dbReference type="SUPFAM" id="SSF46785">
    <property type="entry name" value="Winged helix' DNA-binding domain"/>
    <property type="match status" value="1"/>
</dbReference>
<accession>A0A662Z4L6</accession>
<dbReference type="GO" id="GO:0003677">
    <property type="term" value="F:DNA binding"/>
    <property type="evidence" value="ECO:0007669"/>
    <property type="project" value="UniProtKB-KW"/>
</dbReference>
<evidence type="ECO:0000256" key="3">
    <source>
        <dbReference type="ARBA" id="ARBA00023163"/>
    </source>
</evidence>
<feature type="domain" description="HTH gntR-type" evidence="4">
    <location>
        <begin position="9"/>
        <end position="77"/>
    </location>
</feature>
<keyword evidence="2" id="KW-0238">DNA-binding</keyword>